<accession>A0A7G9Y299</accession>
<keyword evidence="2" id="KW-1003">Cell membrane</keyword>
<dbReference type="InterPro" id="IPR013525">
    <property type="entry name" value="ABC2_TM"/>
</dbReference>
<evidence type="ECO:0000256" key="3">
    <source>
        <dbReference type="ARBA" id="ARBA00022692"/>
    </source>
</evidence>
<evidence type="ECO:0000256" key="6">
    <source>
        <dbReference type="SAM" id="Phobius"/>
    </source>
</evidence>
<dbReference type="PANTHER" id="PTHR30294">
    <property type="entry name" value="MEMBRANE COMPONENT OF ABC TRANSPORTER YHHJ-RELATED"/>
    <property type="match status" value="1"/>
</dbReference>
<evidence type="ECO:0000256" key="4">
    <source>
        <dbReference type="ARBA" id="ARBA00022989"/>
    </source>
</evidence>
<evidence type="ECO:0000313" key="8">
    <source>
        <dbReference type="EMBL" id="QNO42133.1"/>
    </source>
</evidence>
<evidence type="ECO:0000256" key="5">
    <source>
        <dbReference type="ARBA" id="ARBA00023136"/>
    </source>
</evidence>
<dbReference type="PANTHER" id="PTHR30294:SF29">
    <property type="entry name" value="MULTIDRUG ABC TRANSPORTER PERMEASE YBHS-RELATED"/>
    <property type="match status" value="1"/>
</dbReference>
<evidence type="ECO:0000259" key="7">
    <source>
        <dbReference type="Pfam" id="PF12698"/>
    </source>
</evidence>
<dbReference type="GO" id="GO:0005886">
    <property type="term" value="C:plasma membrane"/>
    <property type="evidence" value="ECO:0007669"/>
    <property type="project" value="UniProtKB-SubCell"/>
</dbReference>
<dbReference type="GO" id="GO:0140359">
    <property type="term" value="F:ABC-type transporter activity"/>
    <property type="evidence" value="ECO:0007669"/>
    <property type="project" value="InterPro"/>
</dbReference>
<dbReference type="EMBL" id="MT630713">
    <property type="protein sequence ID" value="QNO42133.1"/>
    <property type="molecule type" value="Genomic_DNA"/>
</dbReference>
<name>A0A7G9Y299_9EURY</name>
<organism evidence="8">
    <name type="scientific">Candidatus Methanogaster sp. ANME-2c ERB4</name>
    <dbReference type="NCBI Taxonomy" id="2759911"/>
    <lineage>
        <taxon>Archaea</taxon>
        <taxon>Methanobacteriati</taxon>
        <taxon>Methanobacteriota</taxon>
        <taxon>Stenosarchaea group</taxon>
        <taxon>Methanomicrobia</taxon>
        <taxon>Methanosarcinales</taxon>
        <taxon>ANME-2 cluster</taxon>
        <taxon>Candidatus Methanogasteraceae</taxon>
        <taxon>Candidatus Methanogaster</taxon>
    </lineage>
</organism>
<comment type="subcellular location">
    <subcellularLocation>
        <location evidence="1">Cell membrane</location>
        <topology evidence="1">Multi-pass membrane protein</topology>
    </subcellularLocation>
</comment>
<feature type="transmembrane region" description="Helical" evidence="6">
    <location>
        <begin position="168"/>
        <end position="189"/>
    </location>
</feature>
<dbReference type="Pfam" id="PF12698">
    <property type="entry name" value="ABC2_membrane_3"/>
    <property type="match status" value="1"/>
</dbReference>
<keyword evidence="5 6" id="KW-0472">Membrane</keyword>
<keyword evidence="3 6" id="KW-0812">Transmembrane</keyword>
<proteinExistence type="predicted"/>
<keyword evidence="4 6" id="KW-1133">Transmembrane helix</keyword>
<feature type="transmembrane region" description="Helical" evidence="6">
    <location>
        <begin position="21"/>
        <end position="44"/>
    </location>
</feature>
<dbReference type="AlphaFoldDB" id="A0A7G9Y299"/>
<feature type="transmembrane region" description="Helical" evidence="6">
    <location>
        <begin position="344"/>
        <end position="366"/>
    </location>
</feature>
<feature type="transmembrane region" description="Helical" evidence="6">
    <location>
        <begin position="226"/>
        <end position="248"/>
    </location>
</feature>
<evidence type="ECO:0000256" key="1">
    <source>
        <dbReference type="ARBA" id="ARBA00004651"/>
    </source>
</evidence>
<evidence type="ECO:0000256" key="2">
    <source>
        <dbReference type="ARBA" id="ARBA00022475"/>
    </source>
</evidence>
<feature type="transmembrane region" description="Helical" evidence="6">
    <location>
        <begin position="293"/>
        <end position="313"/>
    </location>
</feature>
<reference evidence="8" key="1">
    <citation type="submission" date="2020-06" db="EMBL/GenBank/DDBJ databases">
        <title>Unique genomic features of the anaerobic methanotrophic archaea.</title>
        <authorList>
            <person name="Chadwick G.L."/>
            <person name="Skennerton C.T."/>
            <person name="Laso-Perez R."/>
            <person name="Leu A.O."/>
            <person name="Speth D.R."/>
            <person name="Yu H."/>
            <person name="Morgan-Lang C."/>
            <person name="Hatzenpichler R."/>
            <person name="Goudeau D."/>
            <person name="Malmstrom R."/>
            <person name="Brazelton W.J."/>
            <person name="Woyke T."/>
            <person name="Hallam S.J."/>
            <person name="Tyson G.W."/>
            <person name="Wegener G."/>
            <person name="Boetius A."/>
            <person name="Orphan V."/>
        </authorList>
    </citation>
    <scope>NUCLEOTIDE SEQUENCE</scope>
</reference>
<protein>
    <recommendedName>
        <fullName evidence="7">ABC-2 type transporter transmembrane domain-containing protein</fullName>
    </recommendedName>
</protein>
<feature type="domain" description="ABC-2 type transporter transmembrane" evidence="7">
    <location>
        <begin position="20"/>
        <end position="366"/>
    </location>
</feature>
<feature type="transmembrane region" description="Helical" evidence="6">
    <location>
        <begin position="254"/>
        <end position="281"/>
    </location>
</feature>
<gene>
    <name evidence="8" type="ORF">NJNFEELL_00002</name>
</gene>
<dbReference type="InterPro" id="IPR051449">
    <property type="entry name" value="ABC-2_transporter_component"/>
</dbReference>
<sequence length="391" mass="42691">MLPKTLVVAKHEFLATVKTKGFILTLILPFIILLPVMFTSGYVMQIATDSPRNIGFVDETGILQPDGIFTRFEDIGDAENALLNGEINSFITIPPDYLKTGRVFLYRTGGFFGSAPTGLIEAFLIDNLLRDSDVDETLSDRIRCPVDMEQITLNEKGEVEEKQAVQFLIPYALAILMVLSIMTTSGYLMQGIVAEKENKTVEILLSSLSPDELLTGKLMGFGSAGLLQICVWICSGMLVVSLTSLAGIFQEIQISLILILAIPYFTLGYLLFAGSMACVAAPASTMKDAQQGAMVFTMLAILPIMLLGVIIAAPDSTVARVLTYVPYTAPATTLMRITLTGIPVYEITASLLILTISVTVVIRLSARIFRNAILMSGKKIRIRDIPVYLKR</sequence>